<dbReference type="GO" id="GO:0007062">
    <property type="term" value="P:sister chromatid cohesion"/>
    <property type="evidence" value="ECO:0007669"/>
    <property type="project" value="InterPro"/>
</dbReference>
<evidence type="ECO:0000256" key="5">
    <source>
        <dbReference type="ARBA" id="ARBA00023054"/>
    </source>
</evidence>
<dbReference type="CDD" id="cd03278">
    <property type="entry name" value="ABC_SMC_barmotin"/>
    <property type="match status" value="1"/>
</dbReference>
<comment type="subunit">
    <text evidence="7">Homodimer.</text>
</comment>
<dbReference type="HAMAP" id="MF_01894">
    <property type="entry name" value="Smc_prok"/>
    <property type="match status" value="1"/>
</dbReference>
<dbReference type="InterPro" id="IPR011890">
    <property type="entry name" value="SMC_prok"/>
</dbReference>
<comment type="function">
    <text evidence="7">Required for chromosome condensation and partitioning.</text>
</comment>
<feature type="domain" description="SMC hinge" evidence="9">
    <location>
        <begin position="531"/>
        <end position="620"/>
    </location>
</feature>
<feature type="compositionally biased region" description="Basic and acidic residues" evidence="8">
    <location>
        <begin position="481"/>
        <end position="494"/>
    </location>
</feature>
<dbReference type="GO" id="GO:0006260">
    <property type="term" value="P:DNA replication"/>
    <property type="evidence" value="ECO:0007669"/>
    <property type="project" value="UniProtKB-UniRule"/>
</dbReference>
<accession>A0A1X7FCL9</accession>
<keyword evidence="3 7" id="KW-0547">Nucleotide-binding</keyword>
<dbReference type="SMART" id="SM00968">
    <property type="entry name" value="SMC_hinge"/>
    <property type="match status" value="1"/>
</dbReference>
<evidence type="ECO:0000256" key="4">
    <source>
        <dbReference type="ARBA" id="ARBA00022840"/>
    </source>
</evidence>
<keyword evidence="6 7" id="KW-0238">DNA-binding</keyword>
<dbReference type="SUPFAM" id="SSF52540">
    <property type="entry name" value="P-loop containing nucleoside triphosphate hydrolases"/>
    <property type="match status" value="1"/>
</dbReference>
<feature type="coiled-coil region" evidence="7">
    <location>
        <begin position="974"/>
        <end position="1015"/>
    </location>
</feature>
<protein>
    <recommendedName>
        <fullName evidence="7">Chromosome partition protein Smc</fullName>
    </recommendedName>
</protein>
<dbReference type="PANTHER" id="PTHR43977">
    <property type="entry name" value="STRUCTURAL MAINTENANCE OF CHROMOSOMES PROTEIN 3"/>
    <property type="match status" value="1"/>
</dbReference>
<feature type="region of interest" description="Disordered" evidence="8">
    <location>
        <begin position="481"/>
        <end position="505"/>
    </location>
</feature>
<dbReference type="GO" id="GO:0005737">
    <property type="term" value="C:cytoplasm"/>
    <property type="evidence" value="ECO:0007669"/>
    <property type="project" value="UniProtKB-SubCell"/>
</dbReference>
<evidence type="ECO:0000256" key="1">
    <source>
        <dbReference type="ARBA" id="ARBA00004496"/>
    </source>
</evidence>
<dbReference type="GO" id="GO:0003677">
    <property type="term" value="F:DNA binding"/>
    <property type="evidence" value="ECO:0007669"/>
    <property type="project" value="UniProtKB-UniRule"/>
</dbReference>
<dbReference type="FunFam" id="3.40.50.300:FF:000901">
    <property type="entry name" value="Chromosome partition protein Smc"/>
    <property type="match status" value="1"/>
</dbReference>
<feature type="binding site" evidence="7">
    <location>
        <begin position="56"/>
        <end position="63"/>
    </location>
    <ligand>
        <name>ATP</name>
        <dbReference type="ChEBI" id="CHEBI:30616"/>
    </ligand>
</feature>
<keyword evidence="4 7" id="KW-0067">ATP-binding</keyword>
<gene>
    <name evidence="7" type="primary">smc</name>
    <name evidence="10" type="ORF">SAMN02982917_2538</name>
</gene>
<name>A0A1X7FCL9_9PROT</name>
<feature type="coiled-coil region" evidence="7">
    <location>
        <begin position="787"/>
        <end position="926"/>
    </location>
</feature>
<dbReference type="EMBL" id="FXAK01000005">
    <property type="protein sequence ID" value="SMF50152.1"/>
    <property type="molecule type" value="Genomic_DNA"/>
</dbReference>
<dbReference type="GO" id="GO:0005694">
    <property type="term" value="C:chromosome"/>
    <property type="evidence" value="ECO:0007669"/>
    <property type="project" value="InterPro"/>
</dbReference>
<evidence type="ECO:0000256" key="3">
    <source>
        <dbReference type="ARBA" id="ARBA00022741"/>
    </source>
</evidence>
<dbReference type="STRING" id="286727.SAMN02982917_2538"/>
<feature type="region of interest" description="Disordered" evidence="8">
    <location>
        <begin position="1"/>
        <end position="23"/>
    </location>
</feature>
<dbReference type="InterPro" id="IPR003395">
    <property type="entry name" value="RecF/RecN/SMC_N"/>
</dbReference>
<evidence type="ECO:0000313" key="11">
    <source>
        <dbReference type="Proteomes" id="UP000192936"/>
    </source>
</evidence>
<dbReference type="GO" id="GO:0030261">
    <property type="term" value="P:chromosome condensation"/>
    <property type="evidence" value="ECO:0007669"/>
    <property type="project" value="InterPro"/>
</dbReference>
<dbReference type="GO" id="GO:0016887">
    <property type="term" value="F:ATP hydrolysis activity"/>
    <property type="evidence" value="ECO:0007669"/>
    <property type="project" value="InterPro"/>
</dbReference>
<evidence type="ECO:0000256" key="7">
    <source>
        <dbReference type="HAMAP-Rule" id="MF_01894"/>
    </source>
</evidence>
<evidence type="ECO:0000313" key="10">
    <source>
        <dbReference type="EMBL" id="SMF50152.1"/>
    </source>
</evidence>
<comment type="subcellular location">
    <subcellularLocation>
        <location evidence="1 7">Cytoplasm</location>
    </subcellularLocation>
</comment>
<dbReference type="InterPro" id="IPR024704">
    <property type="entry name" value="SMC"/>
</dbReference>
<dbReference type="GO" id="GO:0005524">
    <property type="term" value="F:ATP binding"/>
    <property type="evidence" value="ECO:0007669"/>
    <property type="project" value="UniProtKB-UniRule"/>
</dbReference>
<feature type="coiled-coil region" evidence="7">
    <location>
        <begin position="655"/>
        <end position="731"/>
    </location>
</feature>
<keyword evidence="2 7" id="KW-0963">Cytoplasm</keyword>
<comment type="similarity">
    <text evidence="7">Belongs to the SMC family.</text>
</comment>
<evidence type="ECO:0000256" key="6">
    <source>
        <dbReference type="ARBA" id="ARBA00023125"/>
    </source>
</evidence>
<dbReference type="InterPro" id="IPR010935">
    <property type="entry name" value="SMC_hinge"/>
</dbReference>
<dbReference type="Pfam" id="PF02463">
    <property type="entry name" value="SMC_N"/>
    <property type="match status" value="1"/>
</dbReference>
<dbReference type="InterPro" id="IPR027417">
    <property type="entry name" value="P-loop_NTPase"/>
</dbReference>
<dbReference type="SUPFAM" id="SSF75553">
    <property type="entry name" value="Smc hinge domain"/>
    <property type="match status" value="1"/>
</dbReference>
<evidence type="ECO:0000256" key="8">
    <source>
        <dbReference type="SAM" id="MobiDB-lite"/>
    </source>
</evidence>
<dbReference type="AlphaFoldDB" id="A0A1X7FCL9"/>
<dbReference type="GO" id="GO:0007059">
    <property type="term" value="P:chromosome segregation"/>
    <property type="evidence" value="ECO:0007669"/>
    <property type="project" value="UniProtKB-UniRule"/>
</dbReference>
<dbReference type="NCBIfam" id="TIGR02168">
    <property type="entry name" value="SMC_prok_B"/>
    <property type="match status" value="1"/>
</dbReference>
<dbReference type="Gene3D" id="3.40.50.300">
    <property type="entry name" value="P-loop containing nucleotide triphosphate hydrolases"/>
    <property type="match status" value="2"/>
</dbReference>
<dbReference type="Proteomes" id="UP000192936">
    <property type="component" value="Unassembled WGS sequence"/>
</dbReference>
<organism evidence="10 11">
    <name type="scientific">Azospirillum oryzae</name>
    <dbReference type="NCBI Taxonomy" id="286727"/>
    <lineage>
        <taxon>Bacteria</taxon>
        <taxon>Pseudomonadati</taxon>
        <taxon>Pseudomonadota</taxon>
        <taxon>Alphaproteobacteria</taxon>
        <taxon>Rhodospirillales</taxon>
        <taxon>Azospirillaceae</taxon>
        <taxon>Azospirillum</taxon>
    </lineage>
</organism>
<keyword evidence="5 7" id="KW-0175">Coiled coil</keyword>
<reference evidence="10 11" key="1">
    <citation type="submission" date="2017-04" db="EMBL/GenBank/DDBJ databases">
        <authorList>
            <person name="Afonso C.L."/>
            <person name="Miller P.J."/>
            <person name="Scott M.A."/>
            <person name="Spackman E."/>
            <person name="Goraichik I."/>
            <person name="Dimitrov K.M."/>
            <person name="Suarez D.L."/>
            <person name="Swayne D.E."/>
        </authorList>
    </citation>
    <scope>NUCLEOTIDE SEQUENCE [LARGE SCALE GENOMIC DNA]</scope>
    <source>
        <strain evidence="10 11">A2P</strain>
    </source>
</reference>
<evidence type="ECO:0000259" key="9">
    <source>
        <dbReference type="SMART" id="SM00968"/>
    </source>
</evidence>
<evidence type="ECO:0000256" key="2">
    <source>
        <dbReference type="ARBA" id="ARBA00022490"/>
    </source>
</evidence>
<comment type="domain">
    <text evidence="7">Contains large globular domains required for ATP hydrolysis at each terminus and a third globular domain forming a flexible hinge near the middle of the molecule. These domains are separated by coiled-coil structures.</text>
</comment>
<feature type="coiled-coil region" evidence="7">
    <location>
        <begin position="313"/>
        <end position="344"/>
    </location>
</feature>
<feature type="compositionally biased region" description="Low complexity" evidence="8">
    <location>
        <begin position="9"/>
        <end position="23"/>
    </location>
</feature>
<proteinExistence type="inferred from homology"/>
<sequence>MGAFEARTSSKPSSKPKYTKGSSPVQFTRLRLSGFKSFVDATDLVIEPGMTGIVGPNGCGKSNLVEALRWVMGETSAKRMRGDDMDDVIFGGTSSRPARNLGEVTLAVDNRSRTAPAGFNEHDELEITRRIERGSGSDYRINGKLVRARDVQLLFADNASGAGSPALVSQGKVAQIISAKPQDRRALLEEAAGITGLHSRRHEAELRLKAAETNLTRLDDVIGAMDTQLQSLKKQARQAARYRNLSDQIRKAEAVLWHLRWLAAQEERTRAHAAFATAEAEVRDRMLAVNQLTARRTEAAAGLPEKRQDEARAASALQRLVIAREQLDAEEKRVADQHRTLEARLRQIAGDLGREEALAADAGEALARLVAERDRLIEAQADEEMLEEAAADALAEAREQVDALDRELTRLTEAVATDEARRAATQRQAAELETRAAGLAKRLAEQQAQRAALEAEIAARADLSEAELAVELAEQRLEQARDAAEAAEQAKAEAEPAQSRAREALSAADSARAKLRAEERALAELLEAGAGGQFPPLVDAVTVSPGYEGALAAALGDALTAPLDMAAPVHWRMLPAYEFVAPLPAGAEPLSNHVQGPPAAGRALAHIGVVADAGAGVALAATLAPGQVLVSRDGGAWRWDGLTVQAGAPTAAAIRLKQRNRLAELRGELELAEEQVELAREALDAAKLAVEAAAQADRRARDAVREGFAALNAARDRHAKLAREADAASSRLAALVEAVERLAADEREAAARRDEALELLESLPDPREGRERVNDQRAALAERRAVLAERQNALDRLTREAQARRQRLAAIQSETASWDTRSAGAGGRVAELRQRAEEAEGEIAALSGRPAGIAAERQELLDRIALAERDRKRAADALAEAESRLAGTEQSLHDAEAALADGREARARAEAAVSAAQQQERTLTERIAERLDCRPEDTRAAADLDPAEPMPDATAVEARLDKLTRERENMGPVNLRAEIEAEELETQITGLHGEREDLTAAIARLRQGISSLNREARERLVASFDVVNRDFQELFTRLFGGGKAYLELVNAEDPLNAGLEIYASPPGKKLQVLSLLSGGEQALTALSLLFAVFRSNPAPICVLDEVDAPLDEANVGRFCDLVEDIARQGDTRFLIITHHRLTMARVDRLFGVTMVERGVSQLVSVDLSHAEELRGVA</sequence>
<dbReference type="PIRSF" id="PIRSF005719">
    <property type="entry name" value="SMC"/>
    <property type="match status" value="1"/>
</dbReference>
<dbReference type="InterPro" id="IPR036277">
    <property type="entry name" value="SMC_hinge_sf"/>
</dbReference>